<dbReference type="EMBL" id="WHUG01000004">
    <property type="protein sequence ID" value="MQA38848.1"/>
    <property type="molecule type" value="Genomic_DNA"/>
</dbReference>
<dbReference type="AlphaFoldDB" id="A0A6A7N1Y9"/>
<proteinExistence type="predicted"/>
<keyword evidence="2" id="KW-1185">Reference proteome</keyword>
<dbReference type="RefSeq" id="WP_152838189.1">
    <property type="nucleotide sequence ID" value="NZ_WHUG01000004.1"/>
</dbReference>
<name>A0A6A7N1Y9_9BURK</name>
<organism evidence="1 2">
    <name type="scientific">Rugamonas aquatica</name>
    <dbReference type="NCBI Taxonomy" id="2743357"/>
    <lineage>
        <taxon>Bacteria</taxon>
        <taxon>Pseudomonadati</taxon>
        <taxon>Pseudomonadota</taxon>
        <taxon>Betaproteobacteria</taxon>
        <taxon>Burkholderiales</taxon>
        <taxon>Oxalobacteraceae</taxon>
        <taxon>Telluria group</taxon>
        <taxon>Rugamonas</taxon>
    </lineage>
</organism>
<gene>
    <name evidence="1" type="ORF">GEV02_11850</name>
</gene>
<sequence>MFSFKCASCGEVHEGMPSFDAHAPLSYYEVPEGEREERCDLGSDDCVVDGEFFFVRGCIEIPVLGETEPFSWGVWVSLSEANFSAWIKCYDLDNRSHVGPFFGWLNAWLKPYPDTVSLKTMVHIRDNGIRPYIELQPTDHPLAVEQRNGITVERVAELYALMMHPVDK</sequence>
<evidence type="ECO:0000313" key="2">
    <source>
        <dbReference type="Proteomes" id="UP000440498"/>
    </source>
</evidence>
<accession>A0A6A7N1Y9</accession>
<reference evidence="1 2" key="1">
    <citation type="submission" date="2019-10" db="EMBL/GenBank/DDBJ databases">
        <title>Two novel species isolated from a subtropical stream in China.</title>
        <authorList>
            <person name="Lu H."/>
        </authorList>
    </citation>
    <scope>NUCLEOTIDE SEQUENCE [LARGE SCALE GENOMIC DNA]</scope>
    <source>
        <strain evidence="1 2">FT29W</strain>
    </source>
</reference>
<dbReference type="Proteomes" id="UP000440498">
    <property type="component" value="Unassembled WGS sequence"/>
</dbReference>
<protein>
    <submittedName>
        <fullName evidence="1">DUF2199 domain-containing protein</fullName>
    </submittedName>
</protein>
<dbReference type="InterPro" id="IPR018697">
    <property type="entry name" value="DUF2199"/>
</dbReference>
<comment type="caution">
    <text evidence="1">The sequence shown here is derived from an EMBL/GenBank/DDBJ whole genome shotgun (WGS) entry which is preliminary data.</text>
</comment>
<evidence type="ECO:0000313" key="1">
    <source>
        <dbReference type="EMBL" id="MQA38848.1"/>
    </source>
</evidence>
<dbReference type="Pfam" id="PF09965">
    <property type="entry name" value="DUF2199"/>
    <property type="match status" value="1"/>
</dbReference>